<evidence type="ECO:0008006" key="4">
    <source>
        <dbReference type="Google" id="ProtNLM"/>
    </source>
</evidence>
<evidence type="ECO:0000313" key="2">
    <source>
        <dbReference type="EMBL" id="RKQ93315.1"/>
    </source>
</evidence>
<dbReference type="SUPFAM" id="SSF51556">
    <property type="entry name" value="Metallo-dependent hydrolases"/>
    <property type="match status" value="1"/>
</dbReference>
<accession>A0A660LGK3</accession>
<proteinExistence type="predicted"/>
<sequence length="781" mass="83186">MLKTGLVVIALSLLLAAPAGAADRYSFAGGCYAVGGLAGAEQVRMQATALGRYLLYRPDGTYVTPGGISATPADWGMGADARTLDGVPVTITPASGCAAFPEAPLNATGTPSKGATEFGRVGGVVDGHMHWMTYEYFGGRFHCGKPWDSFGITYALPDCAAIEGPGGTAAVFQNFLNYGNPAQAHDTRGYPYLTETKATNLTREGTYWRWVQRAWMAGLRLMVMGVNENRVLCTLQPVKVTDCDEMATVHRGLDDIHRLQDYVDAQAGGPGKGFFQVVTDPYEARRVINRGQMAVVLEIEISEPFGCRGWTVRSCDRAQIDRELADLHRRGVRSALLLNKYDNPLTGVRFDSGAQGALINVGNLASAGSFWSAKTCTGPLADNPIATADPGLLTGISGLLGITLPPPPLYPKAPHCNTRGLTDLGEHVVTSMMDKRMIVNPDHMSQAAVDATLTLLERRGYSGVISPHGWMDPGNWPRLWKLGGLAFPGHSDAARYVEDWQRYRPRSTPYELGWGFGADLGGLSTQPGKGGLTYPFKSLDGAVTFDRQTTGQRTFDYAAEGVATYGQYADWLADLKRVGGDQLADDLWDGAEAYLQMWERADGVPTGGCAARTQGLTKRLKLGASWTGVLRGTGQPQQRDRAWSWCVKGTGNPRAADVAVFGDDGRVAVVGSTAQGRRSAGVAVGRRVGGKPRIVIDGRRAYAVRGGRVRAVAVATRAFARDRTALRAAVRAVSAARATQSRPAFVAGAKAATAPTGRTLAGSGNPVDDAALTLLCKLVGA</sequence>
<keyword evidence="3" id="KW-1185">Reference proteome</keyword>
<organism evidence="2 3">
    <name type="scientific">Solirubrobacter pauli</name>
    <dbReference type="NCBI Taxonomy" id="166793"/>
    <lineage>
        <taxon>Bacteria</taxon>
        <taxon>Bacillati</taxon>
        <taxon>Actinomycetota</taxon>
        <taxon>Thermoleophilia</taxon>
        <taxon>Solirubrobacterales</taxon>
        <taxon>Solirubrobacteraceae</taxon>
        <taxon>Solirubrobacter</taxon>
    </lineage>
</organism>
<dbReference type="InterPro" id="IPR032466">
    <property type="entry name" value="Metal_Hydrolase"/>
</dbReference>
<comment type="caution">
    <text evidence="2">The sequence shown here is derived from an EMBL/GenBank/DDBJ whole genome shotgun (WGS) entry which is preliminary data.</text>
</comment>
<dbReference type="Proteomes" id="UP000278962">
    <property type="component" value="Unassembled WGS sequence"/>
</dbReference>
<dbReference type="RefSeq" id="WP_121251322.1">
    <property type="nucleotide sequence ID" value="NZ_RBIL01000001.1"/>
</dbReference>
<name>A0A660LGK3_9ACTN</name>
<feature type="chain" id="PRO_5024949340" description="Membrane dipeptidase (Peptidase family M19)" evidence="1">
    <location>
        <begin position="22"/>
        <end position="781"/>
    </location>
</feature>
<gene>
    <name evidence="2" type="ORF">C8N24_3177</name>
</gene>
<dbReference type="Gene3D" id="3.20.20.140">
    <property type="entry name" value="Metal-dependent hydrolases"/>
    <property type="match status" value="1"/>
</dbReference>
<dbReference type="EMBL" id="RBIL01000001">
    <property type="protein sequence ID" value="RKQ93315.1"/>
    <property type="molecule type" value="Genomic_DNA"/>
</dbReference>
<evidence type="ECO:0000313" key="3">
    <source>
        <dbReference type="Proteomes" id="UP000278962"/>
    </source>
</evidence>
<protein>
    <recommendedName>
        <fullName evidence="4">Membrane dipeptidase (Peptidase family M19)</fullName>
    </recommendedName>
</protein>
<evidence type="ECO:0000256" key="1">
    <source>
        <dbReference type="SAM" id="SignalP"/>
    </source>
</evidence>
<dbReference type="OrthoDB" id="6071905at2"/>
<feature type="signal peptide" evidence="1">
    <location>
        <begin position="1"/>
        <end position="21"/>
    </location>
</feature>
<dbReference type="AlphaFoldDB" id="A0A660LGK3"/>
<keyword evidence="1" id="KW-0732">Signal</keyword>
<reference evidence="2 3" key="1">
    <citation type="submission" date="2018-10" db="EMBL/GenBank/DDBJ databases">
        <title>Genomic Encyclopedia of Archaeal and Bacterial Type Strains, Phase II (KMG-II): from individual species to whole genera.</title>
        <authorList>
            <person name="Goeker M."/>
        </authorList>
    </citation>
    <scope>NUCLEOTIDE SEQUENCE [LARGE SCALE GENOMIC DNA]</scope>
    <source>
        <strain evidence="2 3">DSM 14954</strain>
    </source>
</reference>